<dbReference type="PANTHER" id="PTHR46411">
    <property type="entry name" value="FAMILY ATPASE, PUTATIVE-RELATED"/>
    <property type="match status" value="1"/>
</dbReference>
<accession>A0AAE0U3Q1</accession>
<keyword evidence="3" id="KW-1185">Reference proteome</keyword>
<evidence type="ECO:0008006" key="4">
    <source>
        <dbReference type="Google" id="ProtNLM"/>
    </source>
</evidence>
<dbReference type="Proteomes" id="UP001285441">
    <property type="component" value="Unassembled WGS sequence"/>
</dbReference>
<dbReference type="PANTHER" id="PTHR46411:SF4">
    <property type="entry name" value="AAA+ ATPASE DOMAIN-CONTAINING PROTEIN"/>
    <property type="match status" value="1"/>
</dbReference>
<name>A0AAE0U3Q1_9PEZI</name>
<dbReference type="InterPro" id="IPR027417">
    <property type="entry name" value="P-loop_NTPase"/>
</dbReference>
<dbReference type="EMBL" id="JAULSW010000002">
    <property type="protein sequence ID" value="KAK3389439.1"/>
    <property type="molecule type" value="Genomic_DNA"/>
</dbReference>
<evidence type="ECO:0000256" key="1">
    <source>
        <dbReference type="SAM" id="MobiDB-lite"/>
    </source>
</evidence>
<gene>
    <name evidence="2" type="ORF">B0H63DRAFT_518666</name>
</gene>
<comment type="caution">
    <text evidence="2">The sequence shown here is derived from an EMBL/GenBank/DDBJ whole genome shotgun (WGS) entry which is preliminary data.</text>
</comment>
<evidence type="ECO:0000313" key="2">
    <source>
        <dbReference type="EMBL" id="KAK3389439.1"/>
    </source>
</evidence>
<feature type="region of interest" description="Disordered" evidence="1">
    <location>
        <begin position="64"/>
        <end position="83"/>
    </location>
</feature>
<protein>
    <recommendedName>
        <fullName evidence="4">ATPase AAA-type core domain-containing protein</fullName>
    </recommendedName>
</protein>
<dbReference type="AlphaFoldDB" id="A0AAE0U3Q1"/>
<reference evidence="2" key="1">
    <citation type="journal article" date="2023" name="Mol. Phylogenet. Evol.">
        <title>Genome-scale phylogeny and comparative genomics of the fungal order Sordariales.</title>
        <authorList>
            <person name="Hensen N."/>
            <person name="Bonometti L."/>
            <person name="Westerberg I."/>
            <person name="Brannstrom I.O."/>
            <person name="Guillou S."/>
            <person name="Cros-Aarteil S."/>
            <person name="Calhoun S."/>
            <person name="Haridas S."/>
            <person name="Kuo A."/>
            <person name="Mondo S."/>
            <person name="Pangilinan J."/>
            <person name="Riley R."/>
            <person name="LaButti K."/>
            <person name="Andreopoulos B."/>
            <person name="Lipzen A."/>
            <person name="Chen C."/>
            <person name="Yan M."/>
            <person name="Daum C."/>
            <person name="Ng V."/>
            <person name="Clum A."/>
            <person name="Steindorff A."/>
            <person name="Ohm R.A."/>
            <person name="Martin F."/>
            <person name="Silar P."/>
            <person name="Natvig D.O."/>
            <person name="Lalanne C."/>
            <person name="Gautier V."/>
            <person name="Ament-Velasquez S.L."/>
            <person name="Kruys A."/>
            <person name="Hutchinson M.I."/>
            <person name="Powell A.J."/>
            <person name="Barry K."/>
            <person name="Miller A.N."/>
            <person name="Grigoriev I.V."/>
            <person name="Debuchy R."/>
            <person name="Gladieux P."/>
            <person name="Hiltunen Thoren M."/>
            <person name="Johannesson H."/>
        </authorList>
    </citation>
    <scope>NUCLEOTIDE SEQUENCE</scope>
    <source>
        <strain evidence="2">CBS 232.78</strain>
    </source>
</reference>
<feature type="region of interest" description="Disordered" evidence="1">
    <location>
        <begin position="106"/>
        <end position="139"/>
    </location>
</feature>
<reference evidence="2" key="2">
    <citation type="submission" date="2023-06" db="EMBL/GenBank/DDBJ databases">
        <authorList>
            <consortium name="Lawrence Berkeley National Laboratory"/>
            <person name="Haridas S."/>
            <person name="Hensen N."/>
            <person name="Bonometti L."/>
            <person name="Westerberg I."/>
            <person name="Brannstrom I.O."/>
            <person name="Guillou S."/>
            <person name="Cros-Aarteil S."/>
            <person name="Calhoun S."/>
            <person name="Kuo A."/>
            <person name="Mondo S."/>
            <person name="Pangilinan J."/>
            <person name="Riley R."/>
            <person name="LaButti K."/>
            <person name="Andreopoulos B."/>
            <person name="Lipzen A."/>
            <person name="Chen C."/>
            <person name="Yanf M."/>
            <person name="Daum C."/>
            <person name="Ng V."/>
            <person name="Clum A."/>
            <person name="Steindorff A."/>
            <person name="Ohm R."/>
            <person name="Martin F."/>
            <person name="Silar P."/>
            <person name="Natvig D."/>
            <person name="Lalanne C."/>
            <person name="Gautier V."/>
            <person name="Ament-velasquez S.L."/>
            <person name="Kruys A."/>
            <person name="Hutchinson M.I."/>
            <person name="Powell A.J."/>
            <person name="Barry K."/>
            <person name="Miller A.N."/>
            <person name="Grigoriev I.V."/>
            <person name="Debuchy R."/>
            <person name="Gladieux P."/>
            <person name="Thoren M.H."/>
            <person name="Johannesson H."/>
        </authorList>
    </citation>
    <scope>NUCLEOTIDE SEQUENCE</scope>
    <source>
        <strain evidence="2">CBS 232.78</strain>
    </source>
</reference>
<sequence>MRLPLEIRYKVYRLLLGRLFPGRHLHLHQSAVSDGVRFLIDDPPHSPGLMEVDYDLSVTGRPEDRIVDAPTTTPQVSSGPSDTLYRQDMLGVNEEDSEMEFSTGLGDCWIRKRPPSPGAWDSEPSEEDVSESSNSDVQDAPSDLYELHLHPVSVSIDRAMDPDPKCNPCWHELNADYLLDDGANGPLQEESDEDGGERYEGYDIDDCTCEYREPDDYQAVLNLSRVSRQFTAELGTVLWTNATIEILEPAVFGVLAQKRLVALRSVKSVVLHVSCFGDFSDTPVDAVREVCEFFLANTGGKLRTLSVVLSIMDFQSNGSGTGARTSAGTIINSRDLVHSYSSAAEARLEELGAVFRALEMAEGAGFHIRFGRGLSGIWPSWNDQGSRELRAVKERISGEIRDAWLPVCIRRRELRKKAWVDESTRNGGAVAFGNTQVHKSQKQTKAGTTWSADFIEGKGEGLTMLLHGKPGEGKTCTAVHVTGPLLSLTCSDIGVKPEEIEKELLKWLKPAENWGAIMLIEETDIYMEQRQYYKRILFVITNRVGTFGEAFMSRTHVQIHYPDFEDEERDRLWDTFFQKLEEDRETTMRIT</sequence>
<organism evidence="2 3">
    <name type="scientific">Podospora didyma</name>
    <dbReference type="NCBI Taxonomy" id="330526"/>
    <lineage>
        <taxon>Eukaryota</taxon>
        <taxon>Fungi</taxon>
        <taxon>Dikarya</taxon>
        <taxon>Ascomycota</taxon>
        <taxon>Pezizomycotina</taxon>
        <taxon>Sordariomycetes</taxon>
        <taxon>Sordariomycetidae</taxon>
        <taxon>Sordariales</taxon>
        <taxon>Podosporaceae</taxon>
        <taxon>Podospora</taxon>
    </lineage>
</organism>
<feature type="compositionally biased region" description="Polar residues" evidence="1">
    <location>
        <begin position="70"/>
        <end position="81"/>
    </location>
</feature>
<proteinExistence type="predicted"/>
<dbReference type="Gene3D" id="3.40.50.300">
    <property type="entry name" value="P-loop containing nucleotide triphosphate hydrolases"/>
    <property type="match status" value="1"/>
</dbReference>
<dbReference type="SUPFAM" id="SSF52540">
    <property type="entry name" value="P-loop containing nucleoside triphosphate hydrolases"/>
    <property type="match status" value="1"/>
</dbReference>
<evidence type="ECO:0000313" key="3">
    <source>
        <dbReference type="Proteomes" id="UP001285441"/>
    </source>
</evidence>